<organism evidence="3 4">
    <name type="scientific">Devosia nanyangense</name>
    <dbReference type="NCBI Taxonomy" id="1228055"/>
    <lineage>
        <taxon>Bacteria</taxon>
        <taxon>Pseudomonadati</taxon>
        <taxon>Pseudomonadota</taxon>
        <taxon>Alphaproteobacteria</taxon>
        <taxon>Hyphomicrobiales</taxon>
        <taxon>Devosiaceae</taxon>
        <taxon>Devosia</taxon>
    </lineage>
</organism>
<keyword evidence="2" id="KW-1133">Transmembrane helix</keyword>
<protein>
    <recommendedName>
        <fullName evidence="5">Histidine kinase</fullName>
    </recommendedName>
</protein>
<evidence type="ECO:0000313" key="3">
    <source>
        <dbReference type="EMBL" id="MBI4923696.1"/>
    </source>
</evidence>
<dbReference type="EMBL" id="JACRAF010000061">
    <property type="protein sequence ID" value="MBI4923696.1"/>
    <property type="molecule type" value="Genomic_DNA"/>
</dbReference>
<evidence type="ECO:0000313" key="4">
    <source>
        <dbReference type="Proteomes" id="UP000782610"/>
    </source>
</evidence>
<sequence length="94" mass="9813">MPTLIRLFLVLVVLAGLGFAGMIALTVMVDPGEKDITIKIPARELAPPLEADLLDVNDLPAPVNIAPREPSSEAPSSEPDDSSSIKTVTPGAPE</sequence>
<feature type="region of interest" description="Disordered" evidence="1">
    <location>
        <begin position="60"/>
        <end position="94"/>
    </location>
</feature>
<name>A0A933L7B0_9HYPH</name>
<dbReference type="Proteomes" id="UP000782610">
    <property type="component" value="Unassembled WGS sequence"/>
</dbReference>
<accession>A0A933L7B0</accession>
<comment type="caution">
    <text evidence="3">The sequence shown here is derived from an EMBL/GenBank/DDBJ whole genome shotgun (WGS) entry which is preliminary data.</text>
</comment>
<evidence type="ECO:0000256" key="2">
    <source>
        <dbReference type="SAM" id="Phobius"/>
    </source>
</evidence>
<proteinExistence type="predicted"/>
<reference evidence="3" key="1">
    <citation type="submission" date="2020-07" db="EMBL/GenBank/DDBJ databases">
        <title>Huge and variable diversity of episymbiotic CPR bacteria and DPANN archaea in groundwater ecosystems.</title>
        <authorList>
            <person name="He C.Y."/>
            <person name="Keren R."/>
            <person name="Whittaker M."/>
            <person name="Farag I.F."/>
            <person name="Doudna J."/>
            <person name="Cate J.H.D."/>
            <person name="Banfield J.F."/>
        </authorList>
    </citation>
    <scope>NUCLEOTIDE SEQUENCE</scope>
    <source>
        <strain evidence="3">NC_groundwater_1586_Pr3_B-0.1um_66_15</strain>
    </source>
</reference>
<dbReference type="AlphaFoldDB" id="A0A933L7B0"/>
<keyword evidence="2" id="KW-0812">Transmembrane</keyword>
<evidence type="ECO:0000256" key="1">
    <source>
        <dbReference type="SAM" id="MobiDB-lite"/>
    </source>
</evidence>
<feature type="transmembrane region" description="Helical" evidence="2">
    <location>
        <begin position="7"/>
        <end position="29"/>
    </location>
</feature>
<evidence type="ECO:0008006" key="5">
    <source>
        <dbReference type="Google" id="ProtNLM"/>
    </source>
</evidence>
<keyword evidence="2" id="KW-0472">Membrane</keyword>
<gene>
    <name evidence="3" type="ORF">HY834_18305</name>
</gene>